<reference evidence="5 6" key="1">
    <citation type="submission" date="2018-12" db="EMBL/GenBank/DDBJ databases">
        <title>The whole draft genome of Aquabacterium sp. SJQ9.</title>
        <authorList>
            <person name="Sun L."/>
            <person name="Gao X."/>
            <person name="Chen W."/>
            <person name="Huang K."/>
        </authorList>
    </citation>
    <scope>NUCLEOTIDE SEQUENCE [LARGE SCALE GENOMIC DNA]</scope>
    <source>
        <strain evidence="5 6">SJQ9</strain>
    </source>
</reference>
<comment type="caution">
    <text evidence="5">The sequence shown here is derived from an EMBL/GenBank/DDBJ whole genome shotgun (WGS) entry which is preliminary data.</text>
</comment>
<dbReference type="PROSITE" id="PS50935">
    <property type="entry name" value="SSB"/>
    <property type="match status" value="1"/>
</dbReference>
<evidence type="ECO:0000313" key="6">
    <source>
        <dbReference type="Proteomes" id="UP000269265"/>
    </source>
</evidence>
<evidence type="ECO:0000256" key="2">
    <source>
        <dbReference type="ARBA" id="ARBA00022705"/>
    </source>
</evidence>
<dbReference type="EMBL" id="RSED01000011">
    <property type="protein sequence ID" value="RRS03581.1"/>
    <property type="molecule type" value="Genomic_DNA"/>
</dbReference>
<dbReference type="GO" id="GO:1990077">
    <property type="term" value="C:primosome complex"/>
    <property type="evidence" value="ECO:0007669"/>
    <property type="project" value="UniProtKB-UniRule"/>
</dbReference>
<comment type="subunit">
    <text evidence="4">Homodimer. Interacts with PriA and DnaT. Component of the replication restart primosome. Primosome assembly occurs via a 'hand-off' mechanism. PriA binds to replication forks, subsequently PriB then DnaT bind; DnaT then displaces ssDNA to generate the helicase loading substrate.</text>
</comment>
<proteinExistence type="inferred from homology"/>
<keyword evidence="3 4" id="KW-0238">DNA-binding</keyword>
<keyword evidence="6" id="KW-1185">Reference proteome</keyword>
<dbReference type="GO" id="GO:0006269">
    <property type="term" value="P:DNA replication, synthesis of primer"/>
    <property type="evidence" value="ECO:0007669"/>
    <property type="project" value="UniProtKB-KW"/>
</dbReference>
<keyword evidence="1 4" id="KW-0639">Primosome</keyword>
<dbReference type="InterPro" id="IPR023646">
    <property type="entry name" value="Prisomal_replication_PriB"/>
</dbReference>
<evidence type="ECO:0000256" key="3">
    <source>
        <dbReference type="ARBA" id="ARBA00023125"/>
    </source>
</evidence>
<dbReference type="InterPro" id="IPR012340">
    <property type="entry name" value="NA-bd_OB-fold"/>
</dbReference>
<dbReference type="NCBIfam" id="TIGR04418">
    <property type="entry name" value="PriB_gamma"/>
    <property type="match status" value="1"/>
</dbReference>
<dbReference type="Proteomes" id="UP000269265">
    <property type="component" value="Unassembled WGS sequence"/>
</dbReference>
<comment type="function">
    <text evidence="4">Involved in the restart of stalled replication forks, which reloads the replicative helicase on sites other than the origin of replication; the PriA-PriB pathway is the major replication restart pathway. During primosome assembly it facilitates complex formation between PriA and DnaT on DNA; stabilizes PriA on DNA. Stimulates the DNA unwinding activity of PriA helicase.</text>
</comment>
<dbReference type="SUPFAM" id="SSF50249">
    <property type="entry name" value="Nucleic acid-binding proteins"/>
    <property type="match status" value="1"/>
</dbReference>
<comment type="similarity">
    <text evidence="4">Belongs to the PriB family.</text>
</comment>
<accession>A0A3R8S7Z8</accession>
<evidence type="ECO:0000256" key="4">
    <source>
        <dbReference type="HAMAP-Rule" id="MF_00720"/>
    </source>
</evidence>
<protein>
    <recommendedName>
        <fullName evidence="4">Replication restart protein PriB</fullName>
    </recommendedName>
</protein>
<dbReference type="GO" id="GO:0003697">
    <property type="term" value="F:single-stranded DNA binding"/>
    <property type="evidence" value="ECO:0007669"/>
    <property type="project" value="UniProtKB-UniRule"/>
</dbReference>
<name>A0A3R8S7Z8_9BURK</name>
<dbReference type="Gene3D" id="2.40.50.140">
    <property type="entry name" value="Nucleic acid-binding proteins"/>
    <property type="match status" value="1"/>
</dbReference>
<dbReference type="PIRSF" id="PIRSF003135">
    <property type="entry name" value="Primosomal_n"/>
    <property type="match status" value="1"/>
</dbReference>
<dbReference type="InterPro" id="IPR000424">
    <property type="entry name" value="Primosome_PriB/ssb"/>
</dbReference>
<evidence type="ECO:0000313" key="5">
    <source>
        <dbReference type="EMBL" id="RRS03581.1"/>
    </source>
</evidence>
<keyword evidence="2 4" id="KW-0235">DNA replication</keyword>
<organism evidence="5 6">
    <name type="scientific">Aquabacterium soli</name>
    <dbReference type="NCBI Taxonomy" id="2493092"/>
    <lineage>
        <taxon>Bacteria</taxon>
        <taxon>Pseudomonadati</taxon>
        <taxon>Pseudomonadota</taxon>
        <taxon>Betaproteobacteria</taxon>
        <taxon>Burkholderiales</taxon>
        <taxon>Aquabacterium</taxon>
    </lineage>
</organism>
<dbReference type="HAMAP" id="MF_00720">
    <property type="entry name" value="PriB"/>
    <property type="match status" value="1"/>
</dbReference>
<dbReference type="OrthoDB" id="5296916at2"/>
<dbReference type="AlphaFoldDB" id="A0A3R8S7Z8"/>
<dbReference type="Pfam" id="PF22657">
    <property type="entry name" value="SSB_1"/>
    <property type="match status" value="1"/>
</dbReference>
<sequence length="107" mass="11671">MVDAVSAPVSPRFNEVVLTASIVERKALRYTPAGLPALDIGLHHESDVVEAQQPRKVVCDIRAVAIGPLAEKLNRTDIGAELKIKGFLGMTRNKRALLLHIIELLPN</sequence>
<dbReference type="RefSeq" id="WP_125244112.1">
    <property type="nucleotide sequence ID" value="NZ_RSED01000011.1"/>
</dbReference>
<gene>
    <name evidence="4 5" type="primary">priB</name>
    <name evidence="5" type="ORF">EIP75_15185</name>
</gene>
<evidence type="ECO:0000256" key="1">
    <source>
        <dbReference type="ARBA" id="ARBA00022515"/>
    </source>
</evidence>